<keyword evidence="2 3" id="KW-0067">ATP-binding</keyword>
<feature type="binding site" evidence="3">
    <location>
        <position position="77"/>
    </location>
    <ligand>
        <name>ATP</name>
        <dbReference type="ChEBI" id="CHEBI:30616"/>
    </ligand>
</feature>
<comment type="caution">
    <text evidence="6">The sequence shown here is derived from an EMBL/GenBank/DDBJ whole genome shotgun (WGS) entry which is preliminary data.</text>
</comment>
<dbReference type="RefSeq" id="XP_068366956.1">
    <property type="nucleotide sequence ID" value="XM_068498673.1"/>
</dbReference>
<dbReference type="SUPFAM" id="SSF56112">
    <property type="entry name" value="Protein kinase-like (PK-like)"/>
    <property type="match status" value="1"/>
</dbReference>
<keyword evidence="1 3" id="KW-0547">Nucleotide-binding</keyword>
<keyword evidence="6" id="KW-0808">Transferase</keyword>
<dbReference type="EMBL" id="MLAK01000469">
    <property type="protein sequence ID" value="OHT13820.1"/>
    <property type="molecule type" value="Genomic_DNA"/>
</dbReference>
<feature type="domain" description="Protein kinase" evidence="5">
    <location>
        <begin position="47"/>
        <end position="333"/>
    </location>
</feature>
<keyword evidence="7" id="KW-1185">Reference proteome</keyword>
<dbReference type="OrthoDB" id="2158884at2759"/>
<dbReference type="InterPro" id="IPR011009">
    <property type="entry name" value="Kinase-like_dom_sf"/>
</dbReference>
<dbReference type="Pfam" id="PF00069">
    <property type="entry name" value="Pkinase"/>
    <property type="match status" value="1"/>
</dbReference>
<dbReference type="FunFam" id="1.10.510.10:FF:001073">
    <property type="entry name" value="Long-flagella protein kinase, CMGC RCK"/>
    <property type="match status" value="1"/>
</dbReference>
<name>A0A1J4KVP6_9EUKA</name>
<accession>A0A1J4KVP6</accession>
<dbReference type="SMART" id="SM00220">
    <property type="entry name" value="S_TKc"/>
    <property type="match status" value="1"/>
</dbReference>
<dbReference type="PROSITE" id="PS50011">
    <property type="entry name" value="PROTEIN_KINASE_DOM"/>
    <property type="match status" value="1"/>
</dbReference>
<dbReference type="Proteomes" id="UP000179807">
    <property type="component" value="Unassembled WGS sequence"/>
</dbReference>
<evidence type="ECO:0000313" key="6">
    <source>
        <dbReference type="EMBL" id="OHT13820.1"/>
    </source>
</evidence>
<organism evidence="6 7">
    <name type="scientific">Tritrichomonas foetus</name>
    <dbReference type="NCBI Taxonomy" id="1144522"/>
    <lineage>
        <taxon>Eukaryota</taxon>
        <taxon>Metamonada</taxon>
        <taxon>Parabasalia</taxon>
        <taxon>Tritrichomonadida</taxon>
        <taxon>Tritrichomonadidae</taxon>
        <taxon>Tritrichomonas</taxon>
    </lineage>
</organism>
<dbReference type="InterPro" id="IPR008271">
    <property type="entry name" value="Ser/Thr_kinase_AS"/>
</dbReference>
<reference evidence="6" key="1">
    <citation type="submission" date="2016-10" db="EMBL/GenBank/DDBJ databases">
        <authorList>
            <person name="Benchimol M."/>
            <person name="Almeida L.G."/>
            <person name="Vasconcelos A.T."/>
            <person name="Perreira-Neves A."/>
            <person name="Rosa I.A."/>
            <person name="Tasca T."/>
            <person name="Bogo M.R."/>
            <person name="de Souza W."/>
        </authorList>
    </citation>
    <scope>NUCLEOTIDE SEQUENCE [LARGE SCALE GENOMIC DNA]</scope>
    <source>
        <strain evidence="6">K</strain>
    </source>
</reference>
<dbReference type="VEuPathDB" id="TrichDB:TRFO_15942"/>
<dbReference type="PANTHER" id="PTHR24055">
    <property type="entry name" value="MITOGEN-ACTIVATED PROTEIN KINASE"/>
    <property type="match status" value="1"/>
</dbReference>
<evidence type="ECO:0000256" key="4">
    <source>
        <dbReference type="SAM" id="MobiDB-lite"/>
    </source>
</evidence>
<evidence type="ECO:0000259" key="5">
    <source>
        <dbReference type="PROSITE" id="PS50011"/>
    </source>
</evidence>
<dbReference type="InterPro" id="IPR050117">
    <property type="entry name" value="MAPK"/>
</dbReference>
<dbReference type="InterPro" id="IPR017441">
    <property type="entry name" value="Protein_kinase_ATP_BS"/>
</dbReference>
<proteinExistence type="predicted"/>
<sequence>MNNFTLFSTSYSILYFFLKFLEGNFQSFQKERIIKRNMRNSSFSNDFRVIAKLGEGSFAEVFKVKSSQNSNALFAVKRLKKRFHSHEEVNHLPEVTSLQALQGHPNIIKLFDVLFDSTNGYVALVFELMDYNLYEYVKVQGRPCDERQSLLFIYQLLKSIAFMHSKNLFHRDIKPENCMVNKQTLELKLVDFGSTRSFGETQPYTEYVSTRWYRAPECILTSGSYGKEVDVWAAGCMLYELLTTRPLFPGKHELDQIARIHQIVGSPPREMLSQFRKNPNTQISLSFPARQPQDFSKLLPNVSSKTIDLICRLLTYDFRTRITADEALEHPAFEQLAAIDRKWQSSGEIVPFPVFYNAQIAQAISSSPYAAVSYINNSNPNGNLIHHNQHSKNNNSYGNTHSNSKLNNNPYSNLSNIAPNMNPNINGYKMEVDGFLKGNKIDNILAQEQNHMNPVIQPKYPQHHNNNFLYGKQKINHHSNISGLSNSNSNSNSNAIGIGGVGGLSVKQPQVGYSLKEYRMKAAQRIREYNQKKYGAAAAKMPNGAKIVKKVILQPGPMKPVKQPKQGEQQIVYQKPGPEILMPRPPKLNHF</sequence>
<protein>
    <submittedName>
        <fullName evidence="6">Protein kinase</fullName>
    </submittedName>
</protein>
<feature type="region of interest" description="Disordered" evidence="4">
    <location>
        <begin position="384"/>
        <end position="417"/>
    </location>
</feature>
<dbReference type="InterPro" id="IPR000719">
    <property type="entry name" value="Prot_kinase_dom"/>
</dbReference>
<evidence type="ECO:0000256" key="2">
    <source>
        <dbReference type="ARBA" id="ARBA00022840"/>
    </source>
</evidence>
<evidence type="ECO:0000256" key="1">
    <source>
        <dbReference type="ARBA" id="ARBA00022741"/>
    </source>
</evidence>
<dbReference type="Gene3D" id="3.30.200.20">
    <property type="entry name" value="Phosphorylase Kinase, domain 1"/>
    <property type="match status" value="1"/>
</dbReference>
<dbReference type="AlphaFoldDB" id="A0A1J4KVP6"/>
<gene>
    <name evidence="6" type="ORF">TRFO_15942</name>
</gene>
<evidence type="ECO:0000313" key="7">
    <source>
        <dbReference type="Proteomes" id="UP000179807"/>
    </source>
</evidence>
<dbReference type="Gene3D" id="1.10.510.10">
    <property type="entry name" value="Transferase(Phosphotransferase) domain 1"/>
    <property type="match status" value="1"/>
</dbReference>
<dbReference type="PROSITE" id="PS00107">
    <property type="entry name" value="PROTEIN_KINASE_ATP"/>
    <property type="match status" value="1"/>
</dbReference>
<feature type="region of interest" description="Disordered" evidence="4">
    <location>
        <begin position="557"/>
        <end position="591"/>
    </location>
</feature>
<feature type="compositionally biased region" description="Polar residues" evidence="4">
    <location>
        <begin position="391"/>
        <end position="417"/>
    </location>
</feature>
<dbReference type="GO" id="GO:0005524">
    <property type="term" value="F:ATP binding"/>
    <property type="evidence" value="ECO:0007669"/>
    <property type="project" value="UniProtKB-UniRule"/>
</dbReference>
<keyword evidence="6" id="KW-0418">Kinase</keyword>
<evidence type="ECO:0000256" key="3">
    <source>
        <dbReference type="PROSITE-ProRule" id="PRU10141"/>
    </source>
</evidence>
<dbReference type="GeneID" id="94833377"/>
<dbReference type="PROSITE" id="PS00108">
    <property type="entry name" value="PROTEIN_KINASE_ST"/>
    <property type="match status" value="1"/>
</dbReference>
<dbReference type="GO" id="GO:0004672">
    <property type="term" value="F:protein kinase activity"/>
    <property type="evidence" value="ECO:0007669"/>
    <property type="project" value="InterPro"/>
</dbReference>